<dbReference type="GeneID" id="66858527"/>
<keyword evidence="1" id="KW-0732">Signal</keyword>
<dbReference type="RefSeq" id="WP_003985366.1">
    <property type="nucleotide sequence ID" value="NZ_CP043497.1"/>
</dbReference>
<evidence type="ECO:0000313" key="2">
    <source>
        <dbReference type="EMBL" id="UNZ02387.1"/>
    </source>
</evidence>
<sequence length="80" mass="8187">MRIRSAVITAVAAAGAAALVPQPAAASSGSSPVVSSLTDSKAVRLLRIPLSERNVELALDTVETLARPLNMEKGASFTGR</sequence>
<organism evidence="2 3">
    <name type="scientific">Streptomyces rimosus subsp. rimosus</name>
    <dbReference type="NCBI Taxonomy" id="132474"/>
    <lineage>
        <taxon>Bacteria</taxon>
        <taxon>Bacillati</taxon>
        <taxon>Actinomycetota</taxon>
        <taxon>Actinomycetes</taxon>
        <taxon>Kitasatosporales</taxon>
        <taxon>Streptomycetaceae</taxon>
        <taxon>Streptomyces</taxon>
    </lineage>
</organism>
<keyword evidence="3" id="KW-1185">Reference proteome</keyword>
<feature type="chain" id="PRO_5045464488" evidence="1">
    <location>
        <begin position="27"/>
        <end position="80"/>
    </location>
</feature>
<gene>
    <name evidence="2" type="ORF">SRIMR7_09525</name>
</gene>
<name>A0ABY3YX24_STRRM</name>
<dbReference type="EMBL" id="CP094298">
    <property type="protein sequence ID" value="UNZ02387.1"/>
    <property type="molecule type" value="Genomic_DNA"/>
</dbReference>
<protein>
    <submittedName>
        <fullName evidence="2">Uncharacterized protein</fullName>
    </submittedName>
</protein>
<evidence type="ECO:0000256" key="1">
    <source>
        <dbReference type="SAM" id="SignalP"/>
    </source>
</evidence>
<reference evidence="2 3" key="1">
    <citation type="submission" date="2022-03" db="EMBL/GenBank/DDBJ databases">
        <title>Complete genome of Streptomyces rimosus ssp. rimosus R7 (=ATCC 10970).</title>
        <authorList>
            <person name="Beganovic S."/>
            <person name="Ruckert C."/>
            <person name="Busche T."/>
            <person name="Kalinowski J."/>
            <person name="Wittmann C."/>
        </authorList>
    </citation>
    <scope>NUCLEOTIDE SEQUENCE [LARGE SCALE GENOMIC DNA]</scope>
    <source>
        <strain evidence="2 3">R7</strain>
    </source>
</reference>
<accession>A0ABY3YX24</accession>
<dbReference type="Proteomes" id="UP000829494">
    <property type="component" value="Chromosome"/>
</dbReference>
<proteinExistence type="predicted"/>
<evidence type="ECO:0000313" key="3">
    <source>
        <dbReference type="Proteomes" id="UP000829494"/>
    </source>
</evidence>
<feature type="signal peptide" evidence="1">
    <location>
        <begin position="1"/>
        <end position="26"/>
    </location>
</feature>